<reference evidence="11 12" key="1">
    <citation type="submission" date="2018-06" db="EMBL/GenBank/DDBJ databases">
        <title>Genomic Encyclopedia of Type Strains, Phase IV (KMG-IV): sequencing the most valuable type-strain genomes for metagenomic binning, comparative biology and taxonomic classification.</title>
        <authorList>
            <person name="Goeker M."/>
        </authorList>
    </citation>
    <scope>NUCLEOTIDE SEQUENCE [LARGE SCALE GENOMIC DNA]</scope>
    <source>
        <strain evidence="11 12">DSM 26720</strain>
    </source>
</reference>
<dbReference type="InterPro" id="IPR008972">
    <property type="entry name" value="Cupredoxin"/>
</dbReference>
<sequence length="146" mass="15585">MRNIIITLFTAAALFLPAAAAQSANIDVKMLNKGAEGAMVFEPAYIKANPGDTITFLPVDKGHYVESVKGMIPEGAEPFKSKLNETFTVTVTEPGAYFIKCTPHYAMGMVGLIVVGDDPANLDEIVSAKKPKRVQSRLEAAIASAQ</sequence>
<proteinExistence type="predicted"/>
<comment type="cofactor">
    <cofactor evidence="8">
        <name>Cu cation</name>
        <dbReference type="ChEBI" id="CHEBI:23378"/>
    </cofactor>
    <text evidence="8">Binds 1 copper ion per subunit.</text>
</comment>
<keyword evidence="12" id="KW-1185">Reference proteome</keyword>
<dbReference type="InterPro" id="IPR000923">
    <property type="entry name" value="BlueCu_1"/>
</dbReference>
<dbReference type="NCBIfam" id="TIGR02375">
    <property type="entry name" value="pseudoazurin"/>
    <property type="match status" value="1"/>
</dbReference>
<evidence type="ECO:0000256" key="5">
    <source>
        <dbReference type="ARBA" id="ARBA00022982"/>
    </source>
</evidence>
<gene>
    <name evidence="11" type="ORF">C7374_103272</name>
</gene>
<evidence type="ECO:0000256" key="2">
    <source>
        <dbReference type="ARBA" id="ARBA00022448"/>
    </source>
</evidence>
<accession>A0A364JWX6</accession>
<dbReference type="PRINTS" id="PR00155">
    <property type="entry name" value="AMICYANIN"/>
</dbReference>
<dbReference type="Pfam" id="PF00127">
    <property type="entry name" value="Copper-bind"/>
    <property type="match status" value="1"/>
</dbReference>
<evidence type="ECO:0000256" key="1">
    <source>
        <dbReference type="ARBA" id="ARBA00004418"/>
    </source>
</evidence>
<dbReference type="OrthoDB" id="7510199at2"/>
<dbReference type="CDD" id="cd04218">
    <property type="entry name" value="Pseudoazurin"/>
    <property type="match status" value="1"/>
</dbReference>
<evidence type="ECO:0000256" key="3">
    <source>
        <dbReference type="ARBA" id="ARBA00022723"/>
    </source>
</evidence>
<feature type="domain" description="Blue (type 1) copper" evidence="10">
    <location>
        <begin position="29"/>
        <end position="115"/>
    </location>
</feature>
<dbReference type="AlphaFoldDB" id="A0A364JWX6"/>
<evidence type="ECO:0000256" key="9">
    <source>
        <dbReference type="SAM" id="SignalP"/>
    </source>
</evidence>
<feature type="binding site" evidence="8">
    <location>
        <position position="109"/>
    </location>
    <ligand>
        <name>Cu cation</name>
        <dbReference type="ChEBI" id="CHEBI:23378"/>
    </ligand>
</feature>
<evidence type="ECO:0000256" key="8">
    <source>
        <dbReference type="PIRSR" id="PIRSR602386-1"/>
    </source>
</evidence>
<dbReference type="PRINTS" id="PR00156">
    <property type="entry name" value="COPPERBLUE"/>
</dbReference>
<dbReference type="InterPro" id="IPR002386">
    <property type="entry name" value="Amicyanin/Pseudoazurin"/>
</dbReference>
<dbReference type="GO" id="GO:0042597">
    <property type="term" value="C:periplasmic space"/>
    <property type="evidence" value="ECO:0007669"/>
    <property type="project" value="UniProtKB-SubCell"/>
</dbReference>
<feature type="binding site" evidence="8">
    <location>
        <position position="101"/>
    </location>
    <ligand>
        <name>Cu cation</name>
        <dbReference type="ChEBI" id="CHEBI:23378"/>
    </ligand>
</feature>
<dbReference type="RefSeq" id="WP_111574884.1">
    <property type="nucleotide sequence ID" value="NZ_JBHEEY010000002.1"/>
</dbReference>
<dbReference type="Gene3D" id="2.60.40.420">
    <property type="entry name" value="Cupredoxins - blue copper proteins"/>
    <property type="match status" value="1"/>
</dbReference>
<keyword evidence="6 8" id="KW-0186">Copper</keyword>
<evidence type="ECO:0000256" key="6">
    <source>
        <dbReference type="ARBA" id="ARBA00023008"/>
    </source>
</evidence>
<comment type="subcellular location">
    <subcellularLocation>
        <location evidence="1">Periplasm</location>
    </subcellularLocation>
</comment>
<evidence type="ECO:0000313" key="11">
    <source>
        <dbReference type="EMBL" id="RAK31132.1"/>
    </source>
</evidence>
<dbReference type="GO" id="GO:0005507">
    <property type="term" value="F:copper ion binding"/>
    <property type="evidence" value="ECO:0007669"/>
    <property type="project" value="UniProtKB-UniRule"/>
</dbReference>
<feature type="binding site" evidence="8">
    <location>
        <position position="104"/>
    </location>
    <ligand>
        <name>Cu cation</name>
        <dbReference type="ChEBI" id="CHEBI:23378"/>
    </ligand>
</feature>
<dbReference type="SUPFAM" id="SSF49503">
    <property type="entry name" value="Cupredoxins"/>
    <property type="match status" value="1"/>
</dbReference>
<keyword evidence="4" id="KW-0574">Periplasm</keyword>
<evidence type="ECO:0000256" key="7">
    <source>
        <dbReference type="NCBIfam" id="TIGR02375"/>
    </source>
</evidence>
<keyword evidence="2" id="KW-0813">Transport</keyword>
<feature type="signal peptide" evidence="9">
    <location>
        <begin position="1"/>
        <end position="20"/>
    </location>
</feature>
<dbReference type="InterPro" id="IPR012745">
    <property type="entry name" value="Pseudoazurin"/>
</dbReference>
<keyword evidence="3 8" id="KW-0479">Metal-binding</keyword>
<keyword evidence="5" id="KW-0249">Electron transport</keyword>
<dbReference type="InterPro" id="IPR001235">
    <property type="entry name" value="Copper_blue_Plastocyanin"/>
</dbReference>
<evidence type="ECO:0000259" key="10">
    <source>
        <dbReference type="Pfam" id="PF00127"/>
    </source>
</evidence>
<feature type="binding site" evidence="8">
    <location>
        <position position="63"/>
    </location>
    <ligand>
        <name>Cu cation</name>
        <dbReference type="ChEBI" id="CHEBI:23378"/>
    </ligand>
</feature>
<evidence type="ECO:0000256" key="4">
    <source>
        <dbReference type="ARBA" id="ARBA00022764"/>
    </source>
</evidence>
<comment type="caution">
    <text evidence="11">The sequence shown here is derived from an EMBL/GenBank/DDBJ whole genome shotgun (WGS) entry which is preliminary data.</text>
</comment>
<organism evidence="11 12">
    <name type="scientific">Falsochrobactrum ovis</name>
    <dbReference type="NCBI Taxonomy" id="1293442"/>
    <lineage>
        <taxon>Bacteria</taxon>
        <taxon>Pseudomonadati</taxon>
        <taxon>Pseudomonadota</taxon>
        <taxon>Alphaproteobacteria</taxon>
        <taxon>Hyphomicrobiales</taxon>
        <taxon>Brucellaceae</taxon>
        <taxon>Falsochrobactrum</taxon>
    </lineage>
</organism>
<evidence type="ECO:0000313" key="12">
    <source>
        <dbReference type="Proteomes" id="UP000249453"/>
    </source>
</evidence>
<feature type="chain" id="PRO_5016834787" description="Pseudoazurin" evidence="9">
    <location>
        <begin position="21"/>
        <end position="146"/>
    </location>
</feature>
<name>A0A364JWX6_9HYPH</name>
<dbReference type="EMBL" id="QLMK01000003">
    <property type="protein sequence ID" value="RAK31132.1"/>
    <property type="molecule type" value="Genomic_DNA"/>
</dbReference>
<protein>
    <recommendedName>
        <fullName evidence="7">Pseudoazurin</fullName>
    </recommendedName>
</protein>
<dbReference type="GO" id="GO:0009055">
    <property type="term" value="F:electron transfer activity"/>
    <property type="evidence" value="ECO:0007669"/>
    <property type="project" value="InterPro"/>
</dbReference>
<keyword evidence="9" id="KW-0732">Signal</keyword>
<dbReference type="Proteomes" id="UP000249453">
    <property type="component" value="Unassembled WGS sequence"/>
</dbReference>